<gene>
    <name evidence="8 10" type="primary">tilS</name>
    <name evidence="10" type="ORF">ACFQZ7_05255</name>
</gene>
<dbReference type="InterPro" id="IPR011063">
    <property type="entry name" value="TilS/TtcA_N"/>
</dbReference>
<sequence length="454" mass="51806">MQNEFRAHVRRLQLWPAGTPVLVAVSTGADSMALLDLLAHLPVTLRPQINVVHVNHQLRAASVQEAAFLTQYCAAHGWPLYQTKWPVAAHPQHGTEAAARQFRYTFFAQVLQQHRIPVLLTAHHADDQLETMLMRLIRGGDIQQLTAIAPTRPFQQATLVRPLLPFTRQQIRNYVTQRQLTYFEDKTNQDTALTRNRLRQHVVPELKQIQPLAAEHATAYAQQLQRLLRVNQHQMDALLIASGHFLTPGYYGELAAWQQMTTDVRYLALTRLLTRLLVATGNPVKQRQKNELLQLLQSERPQGQLALAGTWQLVKSYHYFTIAPRPAAVVTPNFELWPGTTIQAGPWQIGLQAATQALPTGSACLEVWLAPAELPLIIRHRQAGDRLPLRHGHQKIKRILSDKKVPQQEREQLWLIATQQNLVLWLLGIKRSQLFNPQQTDKIHYRLIIKKQTS</sequence>
<evidence type="ECO:0000259" key="9">
    <source>
        <dbReference type="SMART" id="SM00977"/>
    </source>
</evidence>
<dbReference type="NCBIfam" id="TIGR02432">
    <property type="entry name" value="lysidine_TilS_N"/>
    <property type="match status" value="1"/>
</dbReference>
<dbReference type="NCBIfam" id="TIGR02433">
    <property type="entry name" value="lysidine_TilS_C"/>
    <property type="match status" value="1"/>
</dbReference>
<keyword evidence="5" id="KW-0547">Nucleotide-binding</keyword>
<feature type="domain" description="Lysidine-tRNA(Ile) synthetase C-terminal" evidence="9">
    <location>
        <begin position="376"/>
        <end position="449"/>
    </location>
</feature>
<keyword evidence="2 8" id="KW-0963">Cytoplasm</keyword>
<keyword evidence="6" id="KW-0067">ATP-binding</keyword>
<reference evidence="11" key="1">
    <citation type="journal article" date="2019" name="Int. J. Syst. Evol. Microbiol.">
        <title>The Global Catalogue of Microorganisms (GCM) 10K type strain sequencing project: providing services to taxonomists for standard genome sequencing and annotation.</title>
        <authorList>
            <consortium name="The Broad Institute Genomics Platform"/>
            <consortium name="The Broad Institute Genome Sequencing Center for Infectious Disease"/>
            <person name="Wu L."/>
            <person name="Ma J."/>
        </authorList>
    </citation>
    <scope>NUCLEOTIDE SEQUENCE [LARGE SCALE GENOMIC DNA]</scope>
    <source>
        <strain evidence="11">CCM 8925</strain>
    </source>
</reference>
<dbReference type="SUPFAM" id="SSF52402">
    <property type="entry name" value="Adenine nucleotide alpha hydrolases-like"/>
    <property type="match status" value="1"/>
</dbReference>
<evidence type="ECO:0000256" key="2">
    <source>
        <dbReference type="ARBA" id="ARBA00022490"/>
    </source>
</evidence>
<dbReference type="EMBL" id="JBHTIO010000028">
    <property type="protein sequence ID" value="MFD0897143.1"/>
    <property type="molecule type" value="Genomic_DNA"/>
</dbReference>
<evidence type="ECO:0000256" key="3">
    <source>
        <dbReference type="ARBA" id="ARBA00022598"/>
    </source>
</evidence>
<dbReference type="EC" id="6.3.4.19" evidence="8"/>
<comment type="subcellular location">
    <subcellularLocation>
        <location evidence="1 8">Cytoplasm</location>
    </subcellularLocation>
</comment>
<dbReference type="Gene3D" id="3.40.50.620">
    <property type="entry name" value="HUPs"/>
    <property type="match status" value="1"/>
</dbReference>
<proteinExistence type="inferred from homology"/>
<evidence type="ECO:0000256" key="1">
    <source>
        <dbReference type="ARBA" id="ARBA00004496"/>
    </source>
</evidence>
<dbReference type="InterPro" id="IPR014729">
    <property type="entry name" value="Rossmann-like_a/b/a_fold"/>
</dbReference>
<evidence type="ECO:0000256" key="7">
    <source>
        <dbReference type="ARBA" id="ARBA00048539"/>
    </source>
</evidence>
<accession>A0ABW3E9Z5</accession>
<dbReference type="SMART" id="SM00977">
    <property type="entry name" value="TilS_C"/>
    <property type="match status" value="1"/>
</dbReference>
<dbReference type="InterPro" id="IPR012094">
    <property type="entry name" value="tRNA_Ile_lys_synt"/>
</dbReference>
<protein>
    <recommendedName>
        <fullName evidence="8">tRNA(Ile)-lysidine synthase</fullName>
        <ecNumber evidence="8">6.3.4.19</ecNumber>
    </recommendedName>
    <alternativeName>
        <fullName evidence="8">tRNA(Ile)-2-lysyl-cytidine synthase</fullName>
    </alternativeName>
    <alternativeName>
        <fullName evidence="8">tRNA(Ile)-lysidine synthetase</fullName>
    </alternativeName>
</protein>
<dbReference type="InterPro" id="IPR012796">
    <property type="entry name" value="Lysidine-tRNA-synth_C"/>
</dbReference>
<evidence type="ECO:0000313" key="10">
    <source>
        <dbReference type="EMBL" id="MFD0897143.1"/>
    </source>
</evidence>
<keyword evidence="3 8" id="KW-0436">Ligase</keyword>
<comment type="similarity">
    <text evidence="8">Belongs to the tRNA(Ile)-lysidine synthase family.</text>
</comment>
<dbReference type="PANTHER" id="PTHR43033:SF1">
    <property type="entry name" value="TRNA(ILE)-LYSIDINE SYNTHASE-RELATED"/>
    <property type="match status" value="1"/>
</dbReference>
<dbReference type="Pfam" id="PF11734">
    <property type="entry name" value="TilS_C"/>
    <property type="match status" value="1"/>
</dbReference>
<name>A0ABW3E9Z5_9LACO</name>
<dbReference type="SUPFAM" id="SSF56037">
    <property type="entry name" value="PheT/TilS domain"/>
    <property type="match status" value="1"/>
</dbReference>
<dbReference type="RefSeq" id="WP_137637707.1">
    <property type="nucleotide sequence ID" value="NZ_BJDN01000011.1"/>
</dbReference>
<dbReference type="GO" id="GO:0032267">
    <property type="term" value="F:tRNA(Ile)-lysidine synthase activity"/>
    <property type="evidence" value="ECO:0007669"/>
    <property type="project" value="UniProtKB-EC"/>
</dbReference>
<dbReference type="HAMAP" id="MF_01161">
    <property type="entry name" value="tRNA_Ile_lys_synt"/>
    <property type="match status" value="1"/>
</dbReference>
<organism evidence="10 11">
    <name type="scientific">Loigolactobacillus binensis</name>
    <dbReference type="NCBI Taxonomy" id="2559922"/>
    <lineage>
        <taxon>Bacteria</taxon>
        <taxon>Bacillati</taxon>
        <taxon>Bacillota</taxon>
        <taxon>Bacilli</taxon>
        <taxon>Lactobacillales</taxon>
        <taxon>Lactobacillaceae</taxon>
        <taxon>Loigolactobacillus</taxon>
    </lineage>
</organism>
<comment type="caution">
    <text evidence="8">Lacks conserved residue(s) required for the propagation of feature annotation.</text>
</comment>
<evidence type="ECO:0000256" key="8">
    <source>
        <dbReference type="HAMAP-Rule" id="MF_01161"/>
    </source>
</evidence>
<keyword evidence="4 8" id="KW-0819">tRNA processing</keyword>
<dbReference type="CDD" id="cd01992">
    <property type="entry name" value="TilS_N"/>
    <property type="match status" value="1"/>
</dbReference>
<evidence type="ECO:0000256" key="6">
    <source>
        <dbReference type="ARBA" id="ARBA00022840"/>
    </source>
</evidence>
<comment type="caution">
    <text evidence="10">The sequence shown here is derived from an EMBL/GenBank/DDBJ whole genome shotgun (WGS) entry which is preliminary data.</text>
</comment>
<dbReference type="Proteomes" id="UP001597104">
    <property type="component" value="Unassembled WGS sequence"/>
</dbReference>
<evidence type="ECO:0000256" key="4">
    <source>
        <dbReference type="ARBA" id="ARBA00022694"/>
    </source>
</evidence>
<dbReference type="Pfam" id="PF01171">
    <property type="entry name" value="ATP_bind_3"/>
    <property type="match status" value="1"/>
</dbReference>
<evidence type="ECO:0000313" key="11">
    <source>
        <dbReference type="Proteomes" id="UP001597104"/>
    </source>
</evidence>
<comment type="catalytic activity">
    <reaction evidence="7 8">
        <text>cytidine(34) in tRNA(Ile2) + L-lysine + ATP = lysidine(34) in tRNA(Ile2) + AMP + diphosphate + H(+)</text>
        <dbReference type="Rhea" id="RHEA:43744"/>
        <dbReference type="Rhea" id="RHEA-COMP:10625"/>
        <dbReference type="Rhea" id="RHEA-COMP:10670"/>
        <dbReference type="ChEBI" id="CHEBI:15378"/>
        <dbReference type="ChEBI" id="CHEBI:30616"/>
        <dbReference type="ChEBI" id="CHEBI:32551"/>
        <dbReference type="ChEBI" id="CHEBI:33019"/>
        <dbReference type="ChEBI" id="CHEBI:82748"/>
        <dbReference type="ChEBI" id="CHEBI:83665"/>
        <dbReference type="ChEBI" id="CHEBI:456215"/>
        <dbReference type="EC" id="6.3.4.19"/>
    </reaction>
</comment>
<dbReference type="InterPro" id="IPR012795">
    <property type="entry name" value="tRNA_Ile_lys_synt_N"/>
</dbReference>
<comment type="function">
    <text evidence="8">Ligates lysine onto the cytidine present at position 34 of the AUA codon-specific tRNA(Ile) that contains the anticodon CAU, in an ATP-dependent manner. Cytidine is converted to lysidine, thus changing the amino acid specificity of the tRNA from methionine to isoleucine.</text>
</comment>
<keyword evidence="11" id="KW-1185">Reference proteome</keyword>
<evidence type="ECO:0000256" key="5">
    <source>
        <dbReference type="ARBA" id="ARBA00022741"/>
    </source>
</evidence>
<dbReference type="PANTHER" id="PTHR43033">
    <property type="entry name" value="TRNA(ILE)-LYSIDINE SYNTHASE-RELATED"/>
    <property type="match status" value="1"/>
</dbReference>